<evidence type="ECO:0000256" key="4">
    <source>
        <dbReference type="ARBA" id="ARBA00022475"/>
    </source>
</evidence>
<comment type="subcellular location">
    <subcellularLocation>
        <location evidence="2">Cell membrane</location>
        <topology evidence="2">Multi-pass membrane protein</topology>
    </subcellularLocation>
</comment>
<feature type="transmembrane region" description="Helical" evidence="13">
    <location>
        <begin position="144"/>
        <end position="161"/>
    </location>
</feature>
<keyword evidence="11 13" id="KW-0472">Membrane</keyword>
<comment type="cofactor">
    <cofactor evidence="1">
        <name>heme b</name>
        <dbReference type="ChEBI" id="CHEBI:60344"/>
    </cofactor>
</comment>
<feature type="transmembrane region" description="Helical" evidence="13">
    <location>
        <begin position="12"/>
        <end position="32"/>
    </location>
</feature>
<dbReference type="GO" id="GO:0046872">
    <property type="term" value="F:metal ion binding"/>
    <property type="evidence" value="ECO:0007669"/>
    <property type="project" value="UniProtKB-KW"/>
</dbReference>
<proteinExistence type="inferred from homology"/>
<evidence type="ECO:0000256" key="5">
    <source>
        <dbReference type="ARBA" id="ARBA00022617"/>
    </source>
</evidence>
<keyword evidence="5" id="KW-0349">Heme</keyword>
<sequence>MTPSPRHRYDLLSIALHWLMALAIIGLLGVGLYMVSLPFSMSRLKLYNWHKWAGMTVLALAALRLLWSLRRLAPAAAPGPRWQQVAAHAVHGLLYLFFFAVPLAGWTYSSAAGFPIVWFGLLPLPDLVAPDPALAETLKATHRWLAYGLAAVVAAHVAAALKHQFVDRDRLLARMWPGRGA</sequence>
<dbReference type="RefSeq" id="WP_133601517.1">
    <property type="nucleotide sequence ID" value="NZ_JAUFPJ010000005.1"/>
</dbReference>
<dbReference type="PANTHER" id="PTHR30529">
    <property type="entry name" value="CYTOCHROME B561"/>
    <property type="match status" value="1"/>
</dbReference>
<keyword evidence="3" id="KW-0813">Transport</keyword>
<feature type="domain" description="Cytochrome b561 bacterial/Ni-hydrogenase" evidence="14">
    <location>
        <begin position="8"/>
        <end position="178"/>
    </location>
</feature>
<dbReference type="GO" id="GO:0020037">
    <property type="term" value="F:heme binding"/>
    <property type="evidence" value="ECO:0007669"/>
    <property type="project" value="TreeGrafter"/>
</dbReference>
<evidence type="ECO:0000256" key="1">
    <source>
        <dbReference type="ARBA" id="ARBA00001970"/>
    </source>
</evidence>
<dbReference type="GO" id="GO:0005886">
    <property type="term" value="C:plasma membrane"/>
    <property type="evidence" value="ECO:0007669"/>
    <property type="project" value="UniProtKB-SubCell"/>
</dbReference>
<keyword evidence="6 13" id="KW-0812">Transmembrane</keyword>
<organism evidence="15 16">
    <name type="scientific">Roseateles asaccharophilus</name>
    <dbReference type="NCBI Taxonomy" id="582607"/>
    <lineage>
        <taxon>Bacteria</taxon>
        <taxon>Pseudomonadati</taxon>
        <taxon>Pseudomonadota</taxon>
        <taxon>Betaproteobacteria</taxon>
        <taxon>Burkholderiales</taxon>
        <taxon>Sphaerotilaceae</taxon>
        <taxon>Roseateles</taxon>
    </lineage>
</organism>
<dbReference type="AlphaFoldDB" id="A0A4R6N9L4"/>
<dbReference type="Gene3D" id="1.20.950.20">
    <property type="entry name" value="Transmembrane di-heme cytochromes, Chain C"/>
    <property type="match status" value="1"/>
</dbReference>
<dbReference type="PANTHER" id="PTHR30529:SF1">
    <property type="entry name" value="CYTOCHROME B561 HOMOLOG 2"/>
    <property type="match status" value="1"/>
</dbReference>
<evidence type="ECO:0000256" key="9">
    <source>
        <dbReference type="ARBA" id="ARBA00022989"/>
    </source>
</evidence>
<evidence type="ECO:0000256" key="13">
    <source>
        <dbReference type="SAM" id="Phobius"/>
    </source>
</evidence>
<gene>
    <name evidence="15" type="ORF">DFR39_10135</name>
</gene>
<evidence type="ECO:0000256" key="6">
    <source>
        <dbReference type="ARBA" id="ARBA00022692"/>
    </source>
</evidence>
<feature type="transmembrane region" description="Helical" evidence="13">
    <location>
        <begin position="52"/>
        <end position="72"/>
    </location>
</feature>
<reference evidence="15 16" key="1">
    <citation type="submission" date="2019-03" db="EMBL/GenBank/DDBJ databases">
        <title>Genomic Encyclopedia of Type Strains, Phase IV (KMG-IV): sequencing the most valuable type-strain genomes for metagenomic binning, comparative biology and taxonomic classification.</title>
        <authorList>
            <person name="Goeker M."/>
        </authorList>
    </citation>
    <scope>NUCLEOTIDE SEQUENCE [LARGE SCALE GENOMIC DNA]</scope>
    <source>
        <strain evidence="15 16">DSM 25082</strain>
    </source>
</reference>
<keyword evidence="4" id="KW-1003">Cell membrane</keyword>
<evidence type="ECO:0000256" key="3">
    <source>
        <dbReference type="ARBA" id="ARBA00022448"/>
    </source>
</evidence>
<dbReference type="Proteomes" id="UP000295357">
    <property type="component" value="Unassembled WGS sequence"/>
</dbReference>
<evidence type="ECO:0000256" key="10">
    <source>
        <dbReference type="ARBA" id="ARBA00023004"/>
    </source>
</evidence>
<feature type="transmembrane region" description="Helical" evidence="13">
    <location>
        <begin position="93"/>
        <end position="124"/>
    </location>
</feature>
<evidence type="ECO:0000256" key="11">
    <source>
        <dbReference type="ARBA" id="ARBA00023136"/>
    </source>
</evidence>
<dbReference type="InterPro" id="IPR052168">
    <property type="entry name" value="Cytochrome_b561_oxidase"/>
</dbReference>
<keyword evidence="10" id="KW-0408">Iron</keyword>
<dbReference type="GO" id="GO:0022904">
    <property type="term" value="P:respiratory electron transport chain"/>
    <property type="evidence" value="ECO:0007669"/>
    <property type="project" value="InterPro"/>
</dbReference>
<dbReference type="GO" id="GO:0009055">
    <property type="term" value="F:electron transfer activity"/>
    <property type="evidence" value="ECO:0007669"/>
    <property type="project" value="InterPro"/>
</dbReference>
<dbReference type="InterPro" id="IPR016174">
    <property type="entry name" value="Di-haem_cyt_TM"/>
</dbReference>
<keyword evidence="16" id="KW-1185">Reference proteome</keyword>
<keyword evidence="8" id="KW-0249">Electron transport</keyword>
<dbReference type="SUPFAM" id="SSF81342">
    <property type="entry name" value="Transmembrane di-heme cytochromes"/>
    <property type="match status" value="1"/>
</dbReference>
<evidence type="ECO:0000313" key="15">
    <source>
        <dbReference type="EMBL" id="TDP12563.1"/>
    </source>
</evidence>
<accession>A0A4R6N9L4</accession>
<dbReference type="EMBL" id="SNXE01000001">
    <property type="protein sequence ID" value="TDP12563.1"/>
    <property type="molecule type" value="Genomic_DNA"/>
</dbReference>
<protein>
    <submittedName>
        <fullName evidence="15">Cytochrome b561</fullName>
    </submittedName>
</protein>
<comment type="similarity">
    <text evidence="12">Belongs to the cytochrome b561 family.</text>
</comment>
<evidence type="ECO:0000259" key="14">
    <source>
        <dbReference type="Pfam" id="PF01292"/>
    </source>
</evidence>
<name>A0A4R6N9L4_9BURK</name>
<evidence type="ECO:0000256" key="7">
    <source>
        <dbReference type="ARBA" id="ARBA00022723"/>
    </source>
</evidence>
<keyword evidence="9 13" id="KW-1133">Transmembrane helix</keyword>
<evidence type="ECO:0000313" key="16">
    <source>
        <dbReference type="Proteomes" id="UP000295357"/>
    </source>
</evidence>
<keyword evidence="7" id="KW-0479">Metal-binding</keyword>
<evidence type="ECO:0000256" key="2">
    <source>
        <dbReference type="ARBA" id="ARBA00004651"/>
    </source>
</evidence>
<evidence type="ECO:0000256" key="8">
    <source>
        <dbReference type="ARBA" id="ARBA00022982"/>
    </source>
</evidence>
<dbReference type="Pfam" id="PF01292">
    <property type="entry name" value="Ni_hydr_CYTB"/>
    <property type="match status" value="1"/>
</dbReference>
<evidence type="ECO:0000256" key="12">
    <source>
        <dbReference type="ARBA" id="ARBA00037975"/>
    </source>
</evidence>
<dbReference type="OrthoDB" id="8536275at2"/>
<comment type="caution">
    <text evidence="15">The sequence shown here is derived from an EMBL/GenBank/DDBJ whole genome shotgun (WGS) entry which is preliminary data.</text>
</comment>
<dbReference type="InterPro" id="IPR011577">
    <property type="entry name" value="Cyt_b561_bac/Ni-Hgenase"/>
</dbReference>